<evidence type="ECO:0000313" key="8">
    <source>
        <dbReference type="Proteomes" id="UP000820669"/>
    </source>
</evidence>
<accession>A0ABX1SF60</accession>
<dbReference type="InterPro" id="IPR050446">
    <property type="entry name" value="FAD-oxidoreductase/Apoptosis"/>
</dbReference>
<evidence type="ECO:0000259" key="6">
    <source>
        <dbReference type="Pfam" id="PF14759"/>
    </source>
</evidence>
<dbReference type="Gene3D" id="3.30.390.30">
    <property type="match status" value="1"/>
</dbReference>
<comment type="cofactor">
    <cofactor evidence="1">
        <name>FAD</name>
        <dbReference type="ChEBI" id="CHEBI:57692"/>
    </cofactor>
</comment>
<evidence type="ECO:0000259" key="5">
    <source>
        <dbReference type="Pfam" id="PF07992"/>
    </source>
</evidence>
<dbReference type="InterPro" id="IPR016156">
    <property type="entry name" value="FAD/NAD-linked_Rdtase_dimer_sf"/>
</dbReference>
<dbReference type="Proteomes" id="UP000820669">
    <property type="component" value="Unassembled WGS sequence"/>
</dbReference>
<dbReference type="PRINTS" id="PR00368">
    <property type="entry name" value="FADPNR"/>
</dbReference>
<dbReference type="Pfam" id="PF07992">
    <property type="entry name" value="Pyr_redox_2"/>
    <property type="match status" value="1"/>
</dbReference>
<dbReference type="PANTHER" id="PTHR43557">
    <property type="entry name" value="APOPTOSIS-INDUCING FACTOR 1"/>
    <property type="match status" value="1"/>
</dbReference>
<evidence type="ECO:0000256" key="3">
    <source>
        <dbReference type="ARBA" id="ARBA00022827"/>
    </source>
</evidence>
<sequence>MSAREVVAIVGAGLAGARAAETLRGQGFAGTIVMFGEEPTAPYHRPPLSKALLTEEPDLATLLVHPETWYRDNDVDLRLGCRITGVDLHDRRVKDARGDRHPFETLILTTGAVARRLDGCRDDPDSRVLVLRTLADAARLRARLATAGSVLVVGGGFIGAEAASGAVARGASVTMLEAAEGPFARSLGGVASRILADFYRNHGIDVVTSAPVAGVRASAAGVTVSAEDGRRWDADVVVAGVGAVPADDLASAAGLTTGNGVRVDARGCTDAPFVFAAGDVANRFEPALGRHIRPEHWQNAQNHAVAVACNVLGADTPFSEIPWFWSDQFSVNLQMAGLPMDADEVVLRGAPDDSRFSIFYLSGSRVVAAFGMDTARDIAVAKRLIGRGVVVDRASIADESTDLKALLSRNGGK</sequence>
<keyword evidence="4" id="KW-0560">Oxidoreductase</keyword>
<dbReference type="EMBL" id="JAAXLA010000050">
    <property type="protein sequence ID" value="NMI00181.1"/>
    <property type="molecule type" value="Genomic_DNA"/>
</dbReference>
<feature type="domain" description="FAD/NAD(P)-binding" evidence="5">
    <location>
        <begin position="7"/>
        <end position="304"/>
    </location>
</feature>
<dbReference type="Gene3D" id="3.50.50.60">
    <property type="entry name" value="FAD/NAD(P)-binding domain"/>
    <property type="match status" value="2"/>
</dbReference>
<name>A0ABX1SF60_9PSEU</name>
<protein>
    <submittedName>
        <fullName evidence="7">FAD-dependent oxidoreductase</fullName>
    </submittedName>
</protein>
<dbReference type="InterPro" id="IPR036188">
    <property type="entry name" value="FAD/NAD-bd_sf"/>
</dbReference>
<gene>
    <name evidence="7" type="ORF">HF526_23135</name>
</gene>
<dbReference type="InterPro" id="IPR028202">
    <property type="entry name" value="Reductase_C"/>
</dbReference>
<keyword evidence="8" id="KW-1185">Reference proteome</keyword>
<keyword evidence="3" id="KW-0274">FAD</keyword>
<evidence type="ECO:0000313" key="7">
    <source>
        <dbReference type="EMBL" id="NMI00181.1"/>
    </source>
</evidence>
<dbReference type="Pfam" id="PF14759">
    <property type="entry name" value="Reductase_C"/>
    <property type="match status" value="1"/>
</dbReference>
<organism evidence="7 8">
    <name type="scientific">Pseudonocardia acidicola</name>
    <dbReference type="NCBI Taxonomy" id="2724939"/>
    <lineage>
        <taxon>Bacteria</taxon>
        <taxon>Bacillati</taxon>
        <taxon>Actinomycetota</taxon>
        <taxon>Actinomycetes</taxon>
        <taxon>Pseudonocardiales</taxon>
        <taxon>Pseudonocardiaceae</taxon>
        <taxon>Pseudonocardia</taxon>
    </lineage>
</organism>
<dbReference type="SUPFAM" id="SSF55424">
    <property type="entry name" value="FAD/NAD-linked reductases, dimerisation (C-terminal) domain"/>
    <property type="match status" value="1"/>
</dbReference>
<dbReference type="PANTHER" id="PTHR43557:SF2">
    <property type="entry name" value="RIESKE DOMAIN-CONTAINING PROTEIN-RELATED"/>
    <property type="match status" value="1"/>
</dbReference>
<dbReference type="SUPFAM" id="SSF51905">
    <property type="entry name" value="FAD/NAD(P)-binding domain"/>
    <property type="match status" value="2"/>
</dbReference>
<comment type="caution">
    <text evidence="7">The sequence shown here is derived from an EMBL/GenBank/DDBJ whole genome shotgun (WGS) entry which is preliminary data.</text>
</comment>
<keyword evidence="2" id="KW-0285">Flavoprotein</keyword>
<reference evidence="7 8" key="1">
    <citation type="submission" date="2020-04" db="EMBL/GenBank/DDBJ databases">
        <authorList>
            <person name="Klaysubun C."/>
            <person name="Duangmal K."/>
            <person name="Lipun K."/>
        </authorList>
    </citation>
    <scope>NUCLEOTIDE SEQUENCE [LARGE SCALE GENOMIC DNA]</scope>
    <source>
        <strain evidence="7 8">K10HN5</strain>
    </source>
</reference>
<evidence type="ECO:0000256" key="2">
    <source>
        <dbReference type="ARBA" id="ARBA00022630"/>
    </source>
</evidence>
<dbReference type="RefSeq" id="WP_169383660.1">
    <property type="nucleotide sequence ID" value="NZ_JAAXLA010000050.1"/>
</dbReference>
<dbReference type="InterPro" id="IPR023753">
    <property type="entry name" value="FAD/NAD-binding_dom"/>
</dbReference>
<evidence type="ECO:0000256" key="4">
    <source>
        <dbReference type="ARBA" id="ARBA00023002"/>
    </source>
</evidence>
<proteinExistence type="predicted"/>
<dbReference type="PRINTS" id="PR00411">
    <property type="entry name" value="PNDRDTASEI"/>
</dbReference>
<evidence type="ECO:0000256" key="1">
    <source>
        <dbReference type="ARBA" id="ARBA00001974"/>
    </source>
</evidence>
<feature type="domain" description="Reductase C-terminal" evidence="6">
    <location>
        <begin position="323"/>
        <end position="407"/>
    </location>
</feature>